<keyword evidence="3" id="KW-1185">Reference proteome</keyword>
<name>A0ABD0KND9_9CAEN</name>
<dbReference type="AlphaFoldDB" id="A0ABD0KND9"/>
<gene>
    <name evidence="2" type="ORF">BaRGS_00020387</name>
</gene>
<proteinExistence type="predicted"/>
<reference evidence="2 3" key="1">
    <citation type="journal article" date="2023" name="Sci. Data">
        <title>Genome assembly of the Korean intertidal mud-creeper Batillaria attramentaria.</title>
        <authorList>
            <person name="Patra A.K."/>
            <person name="Ho P.T."/>
            <person name="Jun S."/>
            <person name="Lee S.J."/>
            <person name="Kim Y."/>
            <person name="Won Y.J."/>
        </authorList>
    </citation>
    <scope>NUCLEOTIDE SEQUENCE [LARGE SCALE GENOMIC DNA]</scope>
    <source>
        <strain evidence="2">Wonlab-2016</strain>
    </source>
</reference>
<evidence type="ECO:0000313" key="2">
    <source>
        <dbReference type="EMBL" id="KAK7488413.1"/>
    </source>
</evidence>
<feature type="compositionally biased region" description="Polar residues" evidence="1">
    <location>
        <begin position="38"/>
        <end position="50"/>
    </location>
</feature>
<dbReference type="Proteomes" id="UP001519460">
    <property type="component" value="Unassembled WGS sequence"/>
</dbReference>
<feature type="compositionally biased region" description="Polar residues" evidence="1">
    <location>
        <begin position="81"/>
        <end position="95"/>
    </location>
</feature>
<sequence length="95" mass="9930">SAPPSAGSDVNTEQHVQTGDTGNDPLVAVGLVADRADTVQSVQQEQQRSAKLTAGSRDAASQASSTGRRHSYHAEARDNTSAECNQQQETGARLP</sequence>
<dbReference type="EMBL" id="JACVVK020000151">
    <property type="protein sequence ID" value="KAK7488413.1"/>
    <property type="molecule type" value="Genomic_DNA"/>
</dbReference>
<feature type="compositionally biased region" description="Polar residues" evidence="1">
    <location>
        <begin position="8"/>
        <end position="21"/>
    </location>
</feature>
<evidence type="ECO:0000256" key="1">
    <source>
        <dbReference type="SAM" id="MobiDB-lite"/>
    </source>
</evidence>
<feature type="region of interest" description="Disordered" evidence="1">
    <location>
        <begin position="38"/>
        <end position="95"/>
    </location>
</feature>
<accession>A0ABD0KND9</accession>
<feature type="non-terminal residue" evidence="2">
    <location>
        <position position="1"/>
    </location>
</feature>
<organism evidence="2 3">
    <name type="scientific">Batillaria attramentaria</name>
    <dbReference type="NCBI Taxonomy" id="370345"/>
    <lineage>
        <taxon>Eukaryota</taxon>
        <taxon>Metazoa</taxon>
        <taxon>Spiralia</taxon>
        <taxon>Lophotrochozoa</taxon>
        <taxon>Mollusca</taxon>
        <taxon>Gastropoda</taxon>
        <taxon>Caenogastropoda</taxon>
        <taxon>Sorbeoconcha</taxon>
        <taxon>Cerithioidea</taxon>
        <taxon>Batillariidae</taxon>
        <taxon>Batillaria</taxon>
    </lineage>
</organism>
<protein>
    <submittedName>
        <fullName evidence="2">Uncharacterized protein</fullName>
    </submittedName>
</protein>
<evidence type="ECO:0000313" key="3">
    <source>
        <dbReference type="Proteomes" id="UP001519460"/>
    </source>
</evidence>
<feature type="region of interest" description="Disordered" evidence="1">
    <location>
        <begin position="1"/>
        <end position="26"/>
    </location>
</feature>
<comment type="caution">
    <text evidence="2">The sequence shown here is derived from an EMBL/GenBank/DDBJ whole genome shotgun (WGS) entry which is preliminary data.</text>
</comment>